<evidence type="ECO:0000313" key="2">
    <source>
        <dbReference type="EMBL" id="RSI53057.1"/>
    </source>
</evidence>
<dbReference type="AlphaFoldDB" id="A0AAX1Y8V5"/>
<feature type="transmembrane region" description="Helical" evidence="1">
    <location>
        <begin position="6"/>
        <end position="27"/>
    </location>
</feature>
<reference evidence="2 3" key="1">
    <citation type="submission" date="2018-11" db="EMBL/GenBank/DDBJ databases">
        <title>Species Designations Belie Phenotypic and Genotypic Heterogeneity in Oral Streptococci.</title>
        <authorList>
            <person name="Velsko I."/>
        </authorList>
    </citation>
    <scope>NUCLEOTIDE SEQUENCE [LARGE SCALE GENOMIC DNA]</scope>
    <source>
        <strain evidence="2 3">BCC42</strain>
    </source>
</reference>
<keyword evidence="1" id="KW-0472">Membrane</keyword>
<keyword evidence="1" id="KW-0812">Transmembrane</keyword>
<feature type="transmembrane region" description="Helical" evidence="1">
    <location>
        <begin position="102"/>
        <end position="127"/>
    </location>
</feature>
<dbReference type="EMBL" id="RJNF01000046">
    <property type="protein sequence ID" value="RSI53057.1"/>
    <property type="molecule type" value="Genomic_DNA"/>
</dbReference>
<feature type="transmembrane region" description="Helical" evidence="1">
    <location>
        <begin position="133"/>
        <end position="153"/>
    </location>
</feature>
<evidence type="ECO:0000313" key="3">
    <source>
        <dbReference type="Proteomes" id="UP000273998"/>
    </source>
</evidence>
<dbReference type="Proteomes" id="UP000273998">
    <property type="component" value="Unassembled WGS sequence"/>
</dbReference>
<name>A0AAX1Y8V5_STRSL</name>
<sequence>MLSKVLSFILYYPQIVFPVCGVAIAYLSVYKKRPIKTRFLLLPILVVVTFLLSLIDNPFSDRTYSGLLFVFYNVYVFTPLSVACSITSLLKSIYHYRLFRIPLATVLVINASIMTCLTLLNFILFFGELSTSLTLSCVFFILIAISTIVQFVVGEIEIRKVKTILLQLQNQGKTLLGVAVR</sequence>
<keyword evidence="1" id="KW-1133">Transmembrane helix</keyword>
<evidence type="ECO:0008006" key="4">
    <source>
        <dbReference type="Google" id="ProtNLM"/>
    </source>
</evidence>
<evidence type="ECO:0000256" key="1">
    <source>
        <dbReference type="SAM" id="Phobius"/>
    </source>
</evidence>
<feature type="transmembrane region" description="Helical" evidence="1">
    <location>
        <begin position="39"/>
        <end position="55"/>
    </location>
</feature>
<feature type="transmembrane region" description="Helical" evidence="1">
    <location>
        <begin position="67"/>
        <end position="90"/>
    </location>
</feature>
<gene>
    <name evidence="2" type="ORF">D8867_10485</name>
</gene>
<protein>
    <recommendedName>
        <fullName evidence="4">Sensor histidine kinase</fullName>
    </recommendedName>
</protein>
<comment type="caution">
    <text evidence="2">The sequence shown here is derived from an EMBL/GenBank/DDBJ whole genome shotgun (WGS) entry which is preliminary data.</text>
</comment>
<proteinExistence type="predicted"/>
<organism evidence="2 3">
    <name type="scientific">Streptococcus salivarius</name>
    <dbReference type="NCBI Taxonomy" id="1304"/>
    <lineage>
        <taxon>Bacteria</taxon>
        <taxon>Bacillati</taxon>
        <taxon>Bacillota</taxon>
        <taxon>Bacilli</taxon>
        <taxon>Lactobacillales</taxon>
        <taxon>Streptococcaceae</taxon>
        <taxon>Streptococcus</taxon>
    </lineage>
</organism>
<accession>A0AAX1Y8V5</accession>
<dbReference type="RefSeq" id="WP_045768971.1">
    <property type="nucleotide sequence ID" value="NZ_JADNFO010000038.1"/>
</dbReference>